<gene>
    <name evidence="2" type="ORF">Taro_010297</name>
</gene>
<accession>A0A843U771</accession>
<dbReference type="PANTHER" id="PTHR35307:SF3">
    <property type="entry name" value="DUF4220 DOMAIN-CONTAINING PROTEIN"/>
    <property type="match status" value="1"/>
</dbReference>
<keyword evidence="1" id="KW-0812">Transmembrane</keyword>
<keyword evidence="1" id="KW-1133">Transmembrane helix</keyword>
<keyword evidence="1" id="KW-0472">Membrane</keyword>
<keyword evidence="3" id="KW-1185">Reference proteome</keyword>
<evidence type="ECO:0000313" key="2">
    <source>
        <dbReference type="EMBL" id="MQL77867.1"/>
    </source>
</evidence>
<dbReference type="Proteomes" id="UP000652761">
    <property type="component" value="Unassembled WGS sequence"/>
</dbReference>
<protein>
    <submittedName>
        <fullName evidence="2">Uncharacterized protein</fullName>
    </submittedName>
</protein>
<comment type="caution">
    <text evidence="2">The sequence shown here is derived from an EMBL/GenBank/DDBJ whole genome shotgun (WGS) entry which is preliminary data.</text>
</comment>
<reference evidence="2" key="1">
    <citation type="submission" date="2017-07" db="EMBL/GenBank/DDBJ databases">
        <title>Taro Niue Genome Assembly and Annotation.</title>
        <authorList>
            <person name="Atibalentja N."/>
            <person name="Keating K."/>
            <person name="Fields C.J."/>
        </authorList>
    </citation>
    <scope>NUCLEOTIDE SEQUENCE</scope>
    <source>
        <strain evidence="2">Niue_2</strain>
        <tissue evidence="2">Leaf</tissue>
    </source>
</reference>
<dbReference type="OrthoDB" id="1996639at2759"/>
<dbReference type="AlphaFoldDB" id="A0A843U771"/>
<organism evidence="2 3">
    <name type="scientific">Colocasia esculenta</name>
    <name type="common">Wild taro</name>
    <name type="synonym">Arum esculentum</name>
    <dbReference type="NCBI Taxonomy" id="4460"/>
    <lineage>
        <taxon>Eukaryota</taxon>
        <taxon>Viridiplantae</taxon>
        <taxon>Streptophyta</taxon>
        <taxon>Embryophyta</taxon>
        <taxon>Tracheophyta</taxon>
        <taxon>Spermatophyta</taxon>
        <taxon>Magnoliopsida</taxon>
        <taxon>Liliopsida</taxon>
        <taxon>Araceae</taxon>
        <taxon>Aroideae</taxon>
        <taxon>Colocasieae</taxon>
        <taxon>Colocasia</taxon>
    </lineage>
</organism>
<dbReference type="PANTHER" id="PTHR35307">
    <property type="entry name" value="PROTEIN, PUTATIVE-RELATED"/>
    <property type="match status" value="1"/>
</dbReference>
<sequence>MYEVDSATEDASEASVKVIPFRKLKEFIKRHWLMAHTCRAQYVLGRLATCTSSGAYCLFGALVLLQALLRVLRRRPGLRFCNGASDYGWSTTLVLTTQVAAVIIGTVAPVYRWQYAVHYRSICGEYQTLADEITVEKYWLERLKDSWLKMGTHPSDSFSMRTLLRLHSVDVQFRKFYRLFPPVRVLFRKFHRLLPAMRVGWLRQVVGMDSSSLSQQGPPPADNHLEDYVVHLEGVGELARTVKSEMKDAESWIEKGRKKQPEALLQLIQKPSPEEPPNCWSLLPLVTLAAVAAPLPGVEPKEVDLLLRGVKEGLKFVKLVEKNLDEMGLVNMRGAAESVWVGLELNKKWLDRDLRNLAPRTERDGRGKEVAEAAQSIAEQEVVDSVEKLGISKHVLSWPERTMAANCMYRVCATIIHDYEEGRHPTDAHLFAWLRRTISDILGACLTNLSRTLYMESDTVSHQLTHDDKDASEFPLSPTIRRSSISIGLSDDLSPRLSRFVQRSVRSDA</sequence>
<dbReference type="EMBL" id="NMUH01000370">
    <property type="protein sequence ID" value="MQL77867.1"/>
    <property type="molecule type" value="Genomic_DNA"/>
</dbReference>
<proteinExistence type="predicted"/>
<evidence type="ECO:0000313" key="3">
    <source>
        <dbReference type="Proteomes" id="UP000652761"/>
    </source>
</evidence>
<evidence type="ECO:0000256" key="1">
    <source>
        <dbReference type="SAM" id="Phobius"/>
    </source>
</evidence>
<name>A0A843U771_COLES</name>
<feature type="transmembrane region" description="Helical" evidence="1">
    <location>
        <begin position="53"/>
        <end position="72"/>
    </location>
</feature>